<feature type="compositionally biased region" description="Basic and acidic residues" evidence="1">
    <location>
        <begin position="28"/>
        <end position="40"/>
    </location>
</feature>
<dbReference type="AlphaFoldDB" id="A0AAN7YE77"/>
<reference evidence="2" key="1">
    <citation type="submission" date="2023-08" db="EMBL/GenBank/DDBJ databases">
        <title>Black Yeasts Isolated from many extreme environments.</title>
        <authorList>
            <person name="Coleine C."/>
            <person name="Stajich J.E."/>
            <person name="Selbmann L."/>
        </authorList>
    </citation>
    <scope>NUCLEOTIDE SEQUENCE</scope>
    <source>
        <strain evidence="2">CCFEE 5401</strain>
    </source>
</reference>
<proteinExistence type="predicted"/>
<organism evidence="2 3">
    <name type="scientific">Meristemomyces frigidus</name>
    <dbReference type="NCBI Taxonomy" id="1508187"/>
    <lineage>
        <taxon>Eukaryota</taxon>
        <taxon>Fungi</taxon>
        <taxon>Dikarya</taxon>
        <taxon>Ascomycota</taxon>
        <taxon>Pezizomycotina</taxon>
        <taxon>Dothideomycetes</taxon>
        <taxon>Dothideomycetidae</taxon>
        <taxon>Mycosphaerellales</taxon>
        <taxon>Teratosphaeriaceae</taxon>
        <taxon>Meristemomyces</taxon>
    </lineage>
</organism>
<evidence type="ECO:0000313" key="2">
    <source>
        <dbReference type="EMBL" id="KAK5109594.1"/>
    </source>
</evidence>
<comment type="caution">
    <text evidence="2">The sequence shown here is derived from an EMBL/GenBank/DDBJ whole genome shotgun (WGS) entry which is preliminary data.</text>
</comment>
<evidence type="ECO:0000313" key="3">
    <source>
        <dbReference type="Proteomes" id="UP001310890"/>
    </source>
</evidence>
<evidence type="ECO:0000256" key="1">
    <source>
        <dbReference type="SAM" id="MobiDB-lite"/>
    </source>
</evidence>
<accession>A0AAN7YE77</accession>
<name>A0AAN7YE77_9PEZI</name>
<dbReference type="Proteomes" id="UP001310890">
    <property type="component" value="Unassembled WGS sequence"/>
</dbReference>
<dbReference type="EMBL" id="JAVRRL010000061">
    <property type="protein sequence ID" value="KAK5109594.1"/>
    <property type="molecule type" value="Genomic_DNA"/>
</dbReference>
<gene>
    <name evidence="2" type="ORF">LTR62_006831</name>
</gene>
<feature type="compositionally biased region" description="Basic and acidic residues" evidence="1">
    <location>
        <begin position="56"/>
        <end position="66"/>
    </location>
</feature>
<protein>
    <submittedName>
        <fullName evidence="2">Uncharacterized protein</fullName>
    </submittedName>
</protein>
<feature type="compositionally biased region" description="Polar residues" evidence="1">
    <location>
        <begin position="14"/>
        <end position="27"/>
    </location>
</feature>
<sequence length="78" mass="8595">MTTSSASHDHDTAETQNKSVLTLPTTDNYERAVQKHHEMQVEQSGAESGGQLSYKLQDKRAEHQEKLLAPVGRGGGYQ</sequence>
<feature type="region of interest" description="Disordered" evidence="1">
    <location>
        <begin position="1"/>
        <end position="78"/>
    </location>
</feature>